<dbReference type="AlphaFoldDB" id="A0AAN8TAN1"/>
<proteinExistence type="predicted"/>
<gene>
    <name evidence="1" type="ORF">RDI58_017909</name>
</gene>
<protein>
    <submittedName>
        <fullName evidence="1">Uncharacterized protein</fullName>
    </submittedName>
</protein>
<dbReference type="Proteomes" id="UP001371456">
    <property type="component" value="Unassembled WGS sequence"/>
</dbReference>
<dbReference type="EMBL" id="JBANQN010000007">
    <property type="protein sequence ID" value="KAK6784454.1"/>
    <property type="molecule type" value="Genomic_DNA"/>
</dbReference>
<comment type="caution">
    <text evidence="1">The sequence shown here is derived from an EMBL/GenBank/DDBJ whole genome shotgun (WGS) entry which is preliminary data.</text>
</comment>
<evidence type="ECO:0000313" key="1">
    <source>
        <dbReference type="EMBL" id="KAK6784454.1"/>
    </source>
</evidence>
<sequence>MIDIASILELARLNRLKKKKSRRPIDPRDIVRSISSAPERISHELIYLLFRLVRRILDNIILITVDLSVLHLVHRHCLHDATRTYLYRLFVEHDPYRRVLHLP</sequence>
<reference evidence="1 2" key="1">
    <citation type="submission" date="2024-02" db="EMBL/GenBank/DDBJ databases">
        <title>de novo genome assembly of Solanum bulbocastanum strain 11H21.</title>
        <authorList>
            <person name="Hosaka A.J."/>
        </authorList>
    </citation>
    <scope>NUCLEOTIDE SEQUENCE [LARGE SCALE GENOMIC DNA]</scope>
    <source>
        <tissue evidence="1">Young leaves</tissue>
    </source>
</reference>
<accession>A0AAN8TAN1</accession>
<evidence type="ECO:0000313" key="2">
    <source>
        <dbReference type="Proteomes" id="UP001371456"/>
    </source>
</evidence>
<name>A0AAN8TAN1_SOLBU</name>
<keyword evidence="2" id="KW-1185">Reference proteome</keyword>
<organism evidence="1 2">
    <name type="scientific">Solanum bulbocastanum</name>
    <name type="common">Wild potato</name>
    <dbReference type="NCBI Taxonomy" id="147425"/>
    <lineage>
        <taxon>Eukaryota</taxon>
        <taxon>Viridiplantae</taxon>
        <taxon>Streptophyta</taxon>
        <taxon>Embryophyta</taxon>
        <taxon>Tracheophyta</taxon>
        <taxon>Spermatophyta</taxon>
        <taxon>Magnoliopsida</taxon>
        <taxon>eudicotyledons</taxon>
        <taxon>Gunneridae</taxon>
        <taxon>Pentapetalae</taxon>
        <taxon>asterids</taxon>
        <taxon>lamiids</taxon>
        <taxon>Solanales</taxon>
        <taxon>Solanaceae</taxon>
        <taxon>Solanoideae</taxon>
        <taxon>Solaneae</taxon>
        <taxon>Solanum</taxon>
    </lineage>
</organism>